<protein>
    <submittedName>
        <fullName evidence="1">Uncharacterized protein</fullName>
    </submittedName>
</protein>
<accession>A0A6M3K252</accession>
<evidence type="ECO:0000313" key="1">
    <source>
        <dbReference type="EMBL" id="QJA76393.1"/>
    </source>
</evidence>
<name>A0A6M3K252_9ZZZZ</name>
<dbReference type="AlphaFoldDB" id="A0A6M3K252"/>
<reference evidence="1" key="1">
    <citation type="submission" date="2020-03" db="EMBL/GenBank/DDBJ databases">
        <title>The deep terrestrial virosphere.</title>
        <authorList>
            <person name="Holmfeldt K."/>
            <person name="Nilsson E."/>
            <person name="Simone D."/>
            <person name="Lopez-Fernandez M."/>
            <person name="Wu X."/>
            <person name="de Brujin I."/>
            <person name="Lundin D."/>
            <person name="Andersson A."/>
            <person name="Bertilsson S."/>
            <person name="Dopson M."/>
        </authorList>
    </citation>
    <scope>NUCLEOTIDE SEQUENCE</scope>
    <source>
        <strain evidence="1">MM415A01518</strain>
    </source>
</reference>
<sequence>MWMFSMRIQKKYYELNRDSECPKCHEKEKSQIINGVWALIGKKSICQFCETEMVRCPIEGHPNSKFWALKRREDEQLMVCPRGCYENGKEKDLNSVLRIKRKPRY</sequence>
<proteinExistence type="predicted"/>
<organism evidence="1">
    <name type="scientific">viral metagenome</name>
    <dbReference type="NCBI Taxonomy" id="1070528"/>
    <lineage>
        <taxon>unclassified sequences</taxon>
        <taxon>metagenomes</taxon>
        <taxon>organismal metagenomes</taxon>
    </lineage>
</organism>
<dbReference type="EMBL" id="MT142222">
    <property type="protein sequence ID" value="QJA76393.1"/>
    <property type="molecule type" value="Genomic_DNA"/>
</dbReference>
<gene>
    <name evidence="1" type="ORF">MM415A01518_0009</name>
</gene>